<evidence type="ECO:0000259" key="1">
    <source>
        <dbReference type="PROSITE" id="PS50109"/>
    </source>
</evidence>
<gene>
    <name evidence="2" type="ORF">JCM31447_00440</name>
</gene>
<sequence length="145" mass="16479">MSNLINNAFEVLPNGEGKILVKIRLHEQDRIYITVEDPGKGIPLKVFSQIGVGGASFNEESGRGLGLFHARLTICDWSERLRINSEVDIGTKISIDLVRTKEPIWFVPKIKILNKQTVIIDDEQRIHEYETSVLIIYLYLSMGLK</sequence>
<evidence type="ECO:0000313" key="3">
    <source>
        <dbReference type="Proteomes" id="UP000291236"/>
    </source>
</evidence>
<dbReference type="KEGG" id="sbf:JCM31447_00440"/>
<dbReference type="SUPFAM" id="SSF55874">
    <property type="entry name" value="ATPase domain of HSP90 chaperone/DNA topoisomerase II/histidine kinase"/>
    <property type="match status" value="1"/>
</dbReference>
<dbReference type="Proteomes" id="UP000291236">
    <property type="component" value="Chromosome"/>
</dbReference>
<name>A0A4V0P213_FLUSA</name>
<dbReference type="Pfam" id="PF02518">
    <property type="entry name" value="HATPase_c"/>
    <property type="match status" value="1"/>
</dbReference>
<dbReference type="InterPro" id="IPR005467">
    <property type="entry name" value="His_kinase_dom"/>
</dbReference>
<dbReference type="AlphaFoldDB" id="A0A4V0P213"/>
<feature type="domain" description="Histidine kinase" evidence="1">
    <location>
        <begin position="1"/>
        <end position="101"/>
    </location>
</feature>
<dbReference type="InterPro" id="IPR036890">
    <property type="entry name" value="HATPase_C_sf"/>
</dbReference>
<dbReference type="RefSeq" id="WP_130605354.1">
    <property type="nucleotide sequence ID" value="NZ_AP019368.1"/>
</dbReference>
<evidence type="ECO:0000313" key="2">
    <source>
        <dbReference type="EMBL" id="BBH51627.1"/>
    </source>
</evidence>
<accession>A0A4V0P213</accession>
<dbReference type="OrthoDB" id="5289089at2"/>
<dbReference type="InterPro" id="IPR003594">
    <property type="entry name" value="HATPase_dom"/>
</dbReference>
<dbReference type="Gene3D" id="3.30.565.10">
    <property type="entry name" value="Histidine kinase-like ATPase, C-terminal domain"/>
    <property type="match status" value="1"/>
</dbReference>
<dbReference type="EMBL" id="AP019368">
    <property type="protein sequence ID" value="BBH51627.1"/>
    <property type="molecule type" value="Genomic_DNA"/>
</dbReference>
<proteinExistence type="predicted"/>
<reference evidence="2 3" key="1">
    <citation type="submission" date="2018-12" db="EMBL/GenBank/DDBJ databases">
        <title>Rubrispira sanarue gen. nov., sp., nov., a member of the order Silvanigrellales, isolated from a brackish lake in Hamamatsu Japan.</title>
        <authorList>
            <person name="Maejima Y."/>
            <person name="Iino T."/>
            <person name="Muraguchi Y."/>
            <person name="Fukuda K."/>
            <person name="Nojiri H."/>
            <person name="Ohkuma M."/>
            <person name="Moriuchi R."/>
            <person name="Dohra H."/>
            <person name="Kimbara K."/>
            <person name="Shintani M."/>
        </authorList>
    </citation>
    <scope>NUCLEOTIDE SEQUENCE [LARGE SCALE GENOMIC DNA]</scope>
    <source>
        <strain evidence="2 3">RF1110005</strain>
    </source>
</reference>
<organism evidence="2 3">
    <name type="scientific">Fluviispira sanaruensis</name>
    <dbReference type="NCBI Taxonomy" id="2493639"/>
    <lineage>
        <taxon>Bacteria</taxon>
        <taxon>Pseudomonadati</taxon>
        <taxon>Bdellovibrionota</taxon>
        <taxon>Oligoflexia</taxon>
        <taxon>Silvanigrellales</taxon>
        <taxon>Silvanigrellaceae</taxon>
        <taxon>Fluviispira</taxon>
    </lineage>
</organism>
<protein>
    <recommendedName>
        <fullName evidence="1">Histidine kinase domain-containing protein</fullName>
    </recommendedName>
</protein>
<dbReference type="PROSITE" id="PS50109">
    <property type="entry name" value="HIS_KIN"/>
    <property type="match status" value="1"/>
</dbReference>
<keyword evidence="3" id="KW-1185">Reference proteome</keyword>